<evidence type="ECO:0000259" key="1">
    <source>
        <dbReference type="Pfam" id="PF21882"/>
    </source>
</evidence>
<feature type="domain" description="Putative tail fiber protein gp53-like C-terminal" evidence="1">
    <location>
        <begin position="163"/>
        <end position="248"/>
    </location>
</feature>
<dbReference type="EMBL" id="CP029185">
    <property type="protein sequence ID" value="AWH88013.1"/>
    <property type="molecule type" value="Genomic_DNA"/>
</dbReference>
<dbReference type="Pfam" id="PF03406">
    <property type="entry name" value="Phage_fiber_2"/>
    <property type="match status" value="1"/>
</dbReference>
<dbReference type="Proteomes" id="UP000244908">
    <property type="component" value="Chromosome"/>
</dbReference>
<sequence length="248" mass="26190">MALTTEQEQALLALLDENKITLSELPAATDLSAEDLLLIRQGIIDKSVNSNVLKKYFTPAASSFTESGIVKLSNAINSDDEHIAATSKAVKSAHSIALQASQDVSTKSLSKSANLADVADVAEVLKNLGLSEKAATRNIGNGENQIPDMSFFKSSNLEFGWQKLPSGIIIQWGCCLSAGSGSIEAGALNSFPIAFPNKCLAVTTTHTGHSPAIVGVVSVFVVNNTLFRCYRSGSGSNEVSVYYIAIGY</sequence>
<gene>
    <name evidence="2" type="ORF">HYN51_05230</name>
</gene>
<organism evidence="2 3">
    <name type="scientific">Limnobaculum parvum</name>
    <dbReference type="NCBI Taxonomy" id="2172103"/>
    <lineage>
        <taxon>Bacteria</taxon>
        <taxon>Pseudomonadati</taxon>
        <taxon>Pseudomonadota</taxon>
        <taxon>Gammaproteobacteria</taxon>
        <taxon>Enterobacterales</taxon>
        <taxon>Budviciaceae</taxon>
        <taxon>Limnobaculum</taxon>
    </lineage>
</organism>
<dbReference type="GO" id="GO:0046718">
    <property type="term" value="P:symbiont entry into host cell"/>
    <property type="evidence" value="ECO:0007669"/>
    <property type="project" value="InterPro"/>
</dbReference>
<dbReference type="KEGG" id="lpv:HYN51_05230"/>
<keyword evidence="3" id="KW-1185">Reference proteome</keyword>
<evidence type="ECO:0000313" key="2">
    <source>
        <dbReference type="EMBL" id="AWH88013.1"/>
    </source>
</evidence>
<dbReference type="GO" id="GO:0019062">
    <property type="term" value="P:virion attachment to host cell"/>
    <property type="evidence" value="ECO:0007669"/>
    <property type="project" value="InterPro"/>
</dbReference>
<dbReference type="Pfam" id="PF21882">
    <property type="entry name" value="Gp53-like_C"/>
    <property type="match status" value="1"/>
</dbReference>
<accession>A0A2Y9TWD1</accession>
<reference evidence="2 3" key="1">
    <citation type="journal article" date="2019" name="Int. J. Syst. Evol. Microbiol.">
        <title>Limnobaculum parvum gen. nov., sp. nov., isolated from a freshwater lake.</title>
        <authorList>
            <person name="Baek C."/>
            <person name="Shin S.K."/>
            <person name="Yi H."/>
        </authorList>
    </citation>
    <scope>NUCLEOTIDE SEQUENCE [LARGE SCALE GENOMIC DNA]</scope>
    <source>
        <strain evidence="2 3">HYN0051</strain>
    </source>
</reference>
<dbReference type="InterPro" id="IPR054075">
    <property type="entry name" value="Gp53-like_C"/>
</dbReference>
<dbReference type="AlphaFoldDB" id="A0A2Y9TWD1"/>
<protein>
    <submittedName>
        <fullName evidence="2">Phage tail protein</fullName>
    </submittedName>
</protein>
<dbReference type="RefSeq" id="WP_108900088.1">
    <property type="nucleotide sequence ID" value="NZ_CP029185.2"/>
</dbReference>
<evidence type="ECO:0000313" key="3">
    <source>
        <dbReference type="Proteomes" id="UP000244908"/>
    </source>
</evidence>
<dbReference type="Gene3D" id="2.60.40.3940">
    <property type="match status" value="1"/>
</dbReference>
<dbReference type="InterPro" id="IPR005068">
    <property type="entry name" value="Phage_lambda_Stf-r2"/>
</dbReference>
<proteinExistence type="predicted"/>
<dbReference type="OrthoDB" id="1921264at2"/>
<name>A0A2Y9TWD1_9GAMM</name>